<dbReference type="EMBL" id="JBHSDJ010000121">
    <property type="protein sequence ID" value="MFC4248380.1"/>
    <property type="molecule type" value="Genomic_DNA"/>
</dbReference>
<comment type="caution">
    <text evidence="6">The sequence shown here is derived from an EMBL/GenBank/DDBJ whole genome shotgun (WGS) entry which is preliminary data.</text>
</comment>
<dbReference type="Gene3D" id="3.40.309.10">
    <property type="entry name" value="Aldehyde Dehydrogenase, Chain A, domain 2"/>
    <property type="match status" value="1"/>
</dbReference>
<protein>
    <submittedName>
        <fullName evidence="6">Aldehyde dehydrogenase family protein</fullName>
    </submittedName>
</protein>
<proteinExistence type="inferred from homology"/>
<evidence type="ECO:0000256" key="4">
    <source>
        <dbReference type="SAM" id="MobiDB-lite"/>
    </source>
</evidence>
<evidence type="ECO:0000259" key="5">
    <source>
        <dbReference type="Pfam" id="PF00171"/>
    </source>
</evidence>
<accession>A0ABD5P237</accession>
<feature type="domain" description="Aldehyde dehydrogenase" evidence="5">
    <location>
        <begin position="15"/>
        <end position="478"/>
    </location>
</feature>
<dbReference type="InterPro" id="IPR015590">
    <property type="entry name" value="Aldehyde_DH_dom"/>
</dbReference>
<name>A0ABD5P237_9EURY</name>
<gene>
    <name evidence="6" type="ORF">ACFOZ7_15810</name>
</gene>
<dbReference type="FunFam" id="3.40.605.10:FF:000007">
    <property type="entry name" value="NAD/NADP-dependent betaine aldehyde dehydrogenase"/>
    <property type="match status" value="1"/>
</dbReference>
<keyword evidence="3" id="KW-0560">Oxidoreductase</keyword>
<reference evidence="6 7" key="1">
    <citation type="journal article" date="2014" name="Int. J. Syst. Evol. Microbiol.">
        <title>Complete genome sequence of Corynebacterium casei LMG S-19264T (=DSM 44701T), isolated from a smear-ripened cheese.</title>
        <authorList>
            <consortium name="US DOE Joint Genome Institute (JGI-PGF)"/>
            <person name="Walter F."/>
            <person name="Albersmeier A."/>
            <person name="Kalinowski J."/>
            <person name="Ruckert C."/>
        </authorList>
    </citation>
    <scope>NUCLEOTIDE SEQUENCE [LARGE SCALE GENOMIC DNA]</scope>
    <source>
        <strain evidence="6 7">IBRC-M 10912</strain>
    </source>
</reference>
<dbReference type="Proteomes" id="UP001595821">
    <property type="component" value="Unassembled WGS sequence"/>
</dbReference>
<organism evidence="6 7">
    <name type="scientific">Natribaculum luteum</name>
    <dbReference type="NCBI Taxonomy" id="1586232"/>
    <lineage>
        <taxon>Archaea</taxon>
        <taxon>Methanobacteriati</taxon>
        <taxon>Methanobacteriota</taxon>
        <taxon>Stenosarchaea group</taxon>
        <taxon>Halobacteria</taxon>
        <taxon>Halobacteriales</taxon>
        <taxon>Natrialbaceae</taxon>
        <taxon>Natribaculum</taxon>
    </lineage>
</organism>
<evidence type="ECO:0000256" key="3">
    <source>
        <dbReference type="ARBA" id="ARBA00023002"/>
    </source>
</evidence>
<sequence>MSYEGPTSLYVGGEWTDGDTDERLETLDPSNETTYATVAAASASDVDAAVDAAATAVERGSEWRTLDPADRAAYMHALADQIEEWKDDIALVESRDNGKTLFEAGLEVQMVIDTFRYYAGWADKLEGSQIPVPGDRLDFTIREPVGVTGHIVPWNYPFQLAGRSLAPALACGNSAVVKPSSQTPLSALYYAKAAEEVGLPEGVLNVVPGRGSVAGNALAENPAVDHVAFTGSTEIGKRVMGQAAENVTGVTLELGGKGPNVIFPDADLEAAAQGVHYGIFMNAGQMCWAGSRLVVHEDVHDEVVEQIVAGAEATPLGDGIDDDARMGPLVSESHREEVLEYIEQGVEEGATIETGGEIPEDKPEGYFLEPTVFTDVTNDMTIAREEIFGPVLSVIEVESEAEALEVANDSPYGLLAGVWTNDLSRAHRFARDLEYGMVSVNEYPVTFPQTPFGGVKESGEGREQGYEAIREYTQAKNVNINFE</sequence>
<comment type="subunit">
    <text evidence="2">Homotetramer.</text>
</comment>
<dbReference type="AlphaFoldDB" id="A0ABD5P237"/>
<dbReference type="FunFam" id="3.40.309.10:FF:000012">
    <property type="entry name" value="Betaine aldehyde dehydrogenase"/>
    <property type="match status" value="1"/>
</dbReference>
<dbReference type="Gene3D" id="3.40.605.10">
    <property type="entry name" value="Aldehyde Dehydrogenase, Chain A, domain 1"/>
    <property type="match status" value="1"/>
</dbReference>
<dbReference type="SUPFAM" id="SSF53720">
    <property type="entry name" value="ALDH-like"/>
    <property type="match status" value="1"/>
</dbReference>
<dbReference type="GeneID" id="71855610"/>
<dbReference type="InterPro" id="IPR016161">
    <property type="entry name" value="Ald_DH/histidinol_DH"/>
</dbReference>
<dbReference type="InterPro" id="IPR016162">
    <property type="entry name" value="Ald_DH_N"/>
</dbReference>
<evidence type="ECO:0000313" key="6">
    <source>
        <dbReference type="EMBL" id="MFC4248380.1"/>
    </source>
</evidence>
<dbReference type="RefSeq" id="WP_246970316.1">
    <property type="nucleotide sequence ID" value="NZ_CP095397.1"/>
</dbReference>
<evidence type="ECO:0000256" key="2">
    <source>
        <dbReference type="ARBA" id="ARBA00011881"/>
    </source>
</evidence>
<evidence type="ECO:0000313" key="7">
    <source>
        <dbReference type="Proteomes" id="UP001595821"/>
    </source>
</evidence>
<comment type="similarity">
    <text evidence="1">Belongs to the aldehyde dehydrogenase family.</text>
</comment>
<dbReference type="InterPro" id="IPR016163">
    <property type="entry name" value="Ald_DH_C"/>
</dbReference>
<evidence type="ECO:0000256" key="1">
    <source>
        <dbReference type="ARBA" id="ARBA00009986"/>
    </source>
</evidence>
<feature type="region of interest" description="Disordered" evidence="4">
    <location>
        <begin position="1"/>
        <end position="21"/>
    </location>
</feature>
<dbReference type="PANTHER" id="PTHR11699">
    <property type="entry name" value="ALDEHYDE DEHYDROGENASE-RELATED"/>
    <property type="match status" value="1"/>
</dbReference>
<dbReference type="Pfam" id="PF00171">
    <property type="entry name" value="Aldedh"/>
    <property type="match status" value="1"/>
</dbReference>
<dbReference type="GO" id="GO:0016491">
    <property type="term" value="F:oxidoreductase activity"/>
    <property type="evidence" value="ECO:0007669"/>
    <property type="project" value="UniProtKB-KW"/>
</dbReference>